<name>W7HST6_9PEZI</name>
<feature type="compositionally biased region" description="Acidic residues" evidence="1">
    <location>
        <begin position="96"/>
        <end position="107"/>
    </location>
</feature>
<proteinExistence type="predicted"/>
<evidence type="ECO:0000313" key="2">
    <source>
        <dbReference type="EMBL" id="EWC47131.1"/>
    </source>
</evidence>
<evidence type="ECO:0000256" key="1">
    <source>
        <dbReference type="SAM" id="MobiDB-lite"/>
    </source>
</evidence>
<feature type="compositionally biased region" description="Low complexity" evidence="1">
    <location>
        <begin position="230"/>
        <end position="287"/>
    </location>
</feature>
<dbReference type="HOGENOM" id="CLU_669068_0_0_1"/>
<sequence>MFASHREETLDVSVGFSATEGFCFDDFLNMSPEKAAILKTPAPANAPAFLMDTIRPMDFTIAAPWSNRGNELRSIQPWMLAATPGTLDPRILDLDEDEDEDKSEQEELTPKVSIRTRSKPFAQRIAEHRASKRRRSNGPVKSPACDRFQPDVAPAFALSEEDATLLDSKPFEGLPDDVTELKKLLVLTQEKLKGETRARIRAQETIVFVSTEAQYYRSQFERMRAESESRAASARAPTTSSTSSSAAAATRSTSAKPATSSSSSSSSHARRAAAATTSSSASTSSSSVRIKGMSRPASVIESSSTNGSVRARGPSRPGSAAAAAPGPSSTSTRARYGHHAPIGEKPYTAQLKRSRAEAAGTTGGSRPAAETRPESRNLHLGGHTVPLNPGWDVLACSPSVPLGGQRARRGY</sequence>
<accession>W7HST6</accession>
<gene>
    <name evidence="2" type="ORF">DRE_03500</name>
</gene>
<evidence type="ECO:0000313" key="3">
    <source>
        <dbReference type="Proteomes" id="UP000024837"/>
    </source>
</evidence>
<feature type="region of interest" description="Disordered" evidence="1">
    <location>
        <begin position="227"/>
        <end position="378"/>
    </location>
</feature>
<reference evidence="2 3" key="1">
    <citation type="submission" date="2013-05" db="EMBL/GenBank/DDBJ databases">
        <title>Drechslerella stenobrocha genome reveals carnivorous origination and mechanical trapping mechanism of predatory fungi.</title>
        <authorList>
            <person name="Liu X."/>
            <person name="Zhang W."/>
            <person name="Liu K."/>
        </authorList>
    </citation>
    <scope>NUCLEOTIDE SEQUENCE [LARGE SCALE GENOMIC DNA]</scope>
    <source>
        <strain evidence="2 3">248</strain>
    </source>
</reference>
<organism evidence="2 3">
    <name type="scientific">Drechslerella stenobrocha 248</name>
    <dbReference type="NCBI Taxonomy" id="1043628"/>
    <lineage>
        <taxon>Eukaryota</taxon>
        <taxon>Fungi</taxon>
        <taxon>Dikarya</taxon>
        <taxon>Ascomycota</taxon>
        <taxon>Pezizomycotina</taxon>
        <taxon>Orbiliomycetes</taxon>
        <taxon>Orbiliales</taxon>
        <taxon>Orbiliaceae</taxon>
        <taxon>Drechslerella</taxon>
    </lineage>
</organism>
<protein>
    <submittedName>
        <fullName evidence="2">Uncharacterized protein</fullName>
    </submittedName>
</protein>
<feature type="region of interest" description="Disordered" evidence="1">
    <location>
        <begin position="96"/>
        <end position="147"/>
    </location>
</feature>
<keyword evidence="3" id="KW-1185">Reference proteome</keyword>
<feature type="compositionally biased region" description="Low complexity" evidence="1">
    <location>
        <begin position="310"/>
        <end position="334"/>
    </location>
</feature>
<dbReference type="AlphaFoldDB" id="W7HST6"/>
<dbReference type="EMBL" id="KI966412">
    <property type="protein sequence ID" value="EWC47131.1"/>
    <property type="molecule type" value="Genomic_DNA"/>
</dbReference>
<dbReference type="Proteomes" id="UP000024837">
    <property type="component" value="Unassembled WGS sequence"/>
</dbReference>